<dbReference type="AlphaFoldDB" id="A0AA86QVF0"/>
<reference evidence="3 4" key="2">
    <citation type="submission" date="2024-07" db="EMBL/GenBank/DDBJ databases">
        <authorList>
            <person name="Akdeniz Z."/>
        </authorList>
    </citation>
    <scope>NUCLEOTIDE SEQUENCE [LARGE SCALE GENOMIC DNA]</scope>
</reference>
<comment type="caution">
    <text evidence="2">The sequence shown here is derived from an EMBL/GenBank/DDBJ whole genome shotgun (WGS) entry which is preliminary data.</text>
</comment>
<feature type="compositionally biased region" description="Basic and acidic residues" evidence="1">
    <location>
        <begin position="180"/>
        <end position="207"/>
    </location>
</feature>
<keyword evidence="4" id="KW-1185">Reference proteome</keyword>
<sequence>MNANTLYANSKQDNLMLSKQLPFLQQKSQFGSGSQINVQADLKKRERQLKLDIEKRQKEAELKYQQEKLQLSQKLDQTTVKQQQQVAQQMTKSQNETKLSRVSNVKEVEPAQIQVEEPQKADELKERLKEKQILLKQQKQQSEEQELRKAQEELQLKRQMKVLQMQQEEEKRKLIREQETKLKQEAESSRQERLQKLESEKKQRDMQRMVQLEEEARKRELEQEYKMKEFEDGRKKLVFIEERKFLMRELDGAKQQQFSLQEELERQKSQAVQQQIEEARKPKAPPSLLNVQEEEPAIQKVEKKVVDRLRPVEREEHKLFYKAPVETVEKINSLYIVDELERCQSYLYEQKYSLQIAVDTSQMTRQEMVADAIQDMFLRQKEWIQTLTLIRDEQQQQQSPALAQINMILQFEAQLLPAIQFCQCVGDIDEVVSEIGRLRRSIKIQLTDPQRDREKLDQLIQKKMGKCEQQTYILQAVLHEQILKGNRELNNLKKLLMLNQEYLFSIQQQSTLDGYFSCERMYEKAISMIDLDLIE</sequence>
<evidence type="ECO:0000313" key="3">
    <source>
        <dbReference type="EMBL" id="CAL6070512.1"/>
    </source>
</evidence>
<evidence type="ECO:0000256" key="1">
    <source>
        <dbReference type="SAM" id="MobiDB-lite"/>
    </source>
</evidence>
<reference evidence="2" key="1">
    <citation type="submission" date="2023-06" db="EMBL/GenBank/DDBJ databases">
        <authorList>
            <person name="Kurt Z."/>
        </authorList>
    </citation>
    <scope>NUCLEOTIDE SEQUENCE</scope>
</reference>
<evidence type="ECO:0000313" key="4">
    <source>
        <dbReference type="Proteomes" id="UP001642409"/>
    </source>
</evidence>
<feature type="region of interest" description="Disordered" evidence="1">
    <location>
        <begin position="180"/>
        <end position="208"/>
    </location>
</feature>
<dbReference type="EMBL" id="CATOUU010000927">
    <property type="protein sequence ID" value="CAI9960079.1"/>
    <property type="molecule type" value="Genomic_DNA"/>
</dbReference>
<accession>A0AA86QVF0</accession>
<protein>
    <submittedName>
        <fullName evidence="2">Uncharacterized protein</fullName>
    </submittedName>
</protein>
<dbReference type="Proteomes" id="UP001642409">
    <property type="component" value="Unassembled WGS sequence"/>
</dbReference>
<proteinExistence type="predicted"/>
<evidence type="ECO:0000313" key="2">
    <source>
        <dbReference type="EMBL" id="CAI9960079.1"/>
    </source>
</evidence>
<dbReference type="EMBL" id="CAXDID020000283">
    <property type="protein sequence ID" value="CAL6070512.1"/>
    <property type="molecule type" value="Genomic_DNA"/>
</dbReference>
<name>A0AA86QVF0_9EUKA</name>
<organism evidence="2">
    <name type="scientific">Hexamita inflata</name>
    <dbReference type="NCBI Taxonomy" id="28002"/>
    <lineage>
        <taxon>Eukaryota</taxon>
        <taxon>Metamonada</taxon>
        <taxon>Diplomonadida</taxon>
        <taxon>Hexamitidae</taxon>
        <taxon>Hexamitinae</taxon>
        <taxon>Hexamita</taxon>
    </lineage>
</organism>
<gene>
    <name evidence="2" type="ORF">HINF_LOCUS47724</name>
    <name evidence="3" type="ORF">HINF_LOCUS54529</name>
</gene>